<feature type="signal peptide" evidence="1">
    <location>
        <begin position="1"/>
        <end position="22"/>
    </location>
</feature>
<reference evidence="2 3" key="1">
    <citation type="journal article" date="2013" name="Genome Announc.">
        <title>Complete genome sequence of Myxococcus stipitatus strain DSM 14675, a fruiting myxobacterium.</title>
        <authorList>
            <person name="Huntley S."/>
            <person name="Kneip S."/>
            <person name="Treuner-Lange A."/>
            <person name="Sogaard-Andersen L."/>
        </authorList>
    </citation>
    <scope>NUCLEOTIDE SEQUENCE [LARGE SCALE GENOMIC DNA]</scope>
    <source>
        <strain evidence="3">DSM 14675 / JCM 12634 / Mx s8</strain>
    </source>
</reference>
<dbReference type="EMBL" id="CP004025">
    <property type="protein sequence ID" value="AGC41721.1"/>
    <property type="molecule type" value="Genomic_DNA"/>
</dbReference>
<dbReference type="RefSeq" id="WP_015345984.1">
    <property type="nucleotide sequence ID" value="NC_020126.1"/>
</dbReference>
<dbReference type="OrthoDB" id="5381067at2"/>
<dbReference type="PATRIC" id="fig|1278073.3.peg.382"/>
<dbReference type="AlphaFoldDB" id="L7TYX3"/>
<keyword evidence="1" id="KW-0732">Signal</keyword>
<gene>
    <name evidence="2" type="ordered locus">MYSTI_00363</name>
</gene>
<feature type="chain" id="PRO_5003983241" description="Lipoprotein" evidence="1">
    <location>
        <begin position="23"/>
        <end position="288"/>
    </location>
</feature>
<organism evidence="2 3">
    <name type="scientific">Myxococcus stipitatus (strain DSM 14675 / JCM 12634 / Mx s8)</name>
    <dbReference type="NCBI Taxonomy" id="1278073"/>
    <lineage>
        <taxon>Bacteria</taxon>
        <taxon>Pseudomonadati</taxon>
        <taxon>Myxococcota</taxon>
        <taxon>Myxococcia</taxon>
        <taxon>Myxococcales</taxon>
        <taxon>Cystobacterineae</taxon>
        <taxon>Myxococcaceae</taxon>
        <taxon>Myxococcus</taxon>
    </lineage>
</organism>
<evidence type="ECO:0000313" key="2">
    <source>
        <dbReference type="EMBL" id="AGC41721.1"/>
    </source>
</evidence>
<evidence type="ECO:0008006" key="4">
    <source>
        <dbReference type="Google" id="ProtNLM"/>
    </source>
</evidence>
<evidence type="ECO:0000313" key="3">
    <source>
        <dbReference type="Proteomes" id="UP000011131"/>
    </source>
</evidence>
<dbReference type="KEGG" id="msd:MYSTI_00363"/>
<sequence length="288" mass="30530">MKHRLLLASCVLLGLTSSGCGSDDSAPDPGYRTEDSEPVDVDNLSIRVSGQARVLPEAARWLAATGRSEPSLSGLSVTIEEPLRVAVNDLDATFGTSALDDAGAFGVAGIRVKDVNVGLAVGMSGPGLLRTSSIIYDSTFTGSRPRTNLIETRAYALPESFHDALSTALGETRLLGHTENRARALRDAGFALGRVVDENGRPRAGVRVVPNRTELADRIYYPSADLSSVNQESTSEEGLFVYVHTGLAVESFQVSVEGEANAVPRNVVTAPGWGLMLTLYPGLHPPIE</sequence>
<accession>L7TYX3</accession>
<keyword evidence="3" id="KW-1185">Reference proteome</keyword>
<evidence type="ECO:0000256" key="1">
    <source>
        <dbReference type="SAM" id="SignalP"/>
    </source>
</evidence>
<dbReference type="PROSITE" id="PS51257">
    <property type="entry name" value="PROKAR_LIPOPROTEIN"/>
    <property type="match status" value="1"/>
</dbReference>
<dbReference type="HOGENOM" id="CLU_965855_0_0_7"/>
<dbReference type="Proteomes" id="UP000011131">
    <property type="component" value="Chromosome"/>
</dbReference>
<proteinExistence type="predicted"/>
<protein>
    <recommendedName>
        <fullName evidence="4">Lipoprotein</fullName>
    </recommendedName>
</protein>
<name>L7TYX3_MYXSD</name>